<name>A0A642UGC3_DIURU</name>
<evidence type="ECO:0000256" key="1">
    <source>
        <dbReference type="ARBA" id="ARBA00001806"/>
    </source>
</evidence>
<dbReference type="GO" id="GO:0030488">
    <property type="term" value="P:tRNA methylation"/>
    <property type="evidence" value="ECO:0007669"/>
    <property type="project" value="TreeGrafter"/>
</dbReference>
<evidence type="ECO:0000256" key="3">
    <source>
        <dbReference type="ARBA" id="ARBA00010703"/>
    </source>
</evidence>
<evidence type="ECO:0000256" key="4">
    <source>
        <dbReference type="ARBA" id="ARBA00012155"/>
    </source>
</evidence>
<dbReference type="OrthoDB" id="47172at2759"/>
<dbReference type="Gene3D" id="3.40.50.150">
    <property type="entry name" value="Vaccinia Virus protein VP39"/>
    <property type="match status" value="1"/>
</dbReference>
<protein>
    <recommendedName>
        <fullName evidence="6">tRNA wybutosine-synthesizing protein 4</fullName>
        <ecNumber evidence="5">2.1.1.290</ecNumber>
        <ecNumber evidence="4">2.3.1.231</ecNumber>
    </recommendedName>
    <alternativeName>
        <fullName evidence="12">tRNA(Phe) (7-(3-amino-3-(methoxycarbonyl)propyl)wyosine(37)-N)-methoxycarbonyltransferase</fullName>
    </alternativeName>
    <alternativeName>
        <fullName evidence="11">tRNA(Phe) (7-(3-amino-3-carboxypropyl)wyosine(37)-O)-methyltransferase</fullName>
    </alternativeName>
</protein>
<evidence type="ECO:0000256" key="2">
    <source>
        <dbReference type="ARBA" id="ARBA00004797"/>
    </source>
</evidence>
<evidence type="ECO:0000313" key="16">
    <source>
        <dbReference type="Proteomes" id="UP000449547"/>
    </source>
</evidence>
<evidence type="ECO:0000256" key="14">
    <source>
        <dbReference type="SAM" id="MobiDB-lite"/>
    </source>
</evidence>
<dbReference type="VEuPathDB" id="FungiDB:DIURU_004729"/>
<dbReference type="PANTHER" id="PTHR46529">
    <property type="entry name" value="TRNA WYBUTOSINE-SYNTHESIZING PROTEIN 4"/>
    <property type="match status" value="1"/>
</dbReference>
<evidence type="ECO:0000256" key="9">
    <source>
        <dbReference type="ARBA" id="ARBA00022691"/>
    </source>
</evidence>
<dbReference type="RefSeq" id="XP_034010493.1">
    <property type="nucleotide sequence ID" value="XM_034157634.1"/>
</dbReference>
<accession>A0A642UGC3</accession>
<evidence type="ECO:0000256" key="6">
    <source>
        <dbReference type="ARBA" id="ARBA00018045"/>
    </source>
</evidence>
<dbReference type="InterPro" id="IPR007213">
    <property type="entry name" value="Ppm1/Ppm2/Tcmp"/>
</dbReference>
<comment type="similarity">
    <text evidence="3">Belongs to the methyltransferase superfamily. LCMT family.</text>
</comment>
<dbReference type="InterPro" id="IPR015915">
    <property type="entry name" value="Kelch-typ_b-propeller"/>
</dbReference>
<evidence type="ECO:0000256" key="5">
    <source>
        <dbReference type="ARBA" id="ARBA00012779"/>
    </source>
</evidence>
<evidence type="ECO:0000256" key="7">
    <source>
        <dbReference type="ARBA" id="ARBA00022603"/>
    </source>
</evidence>
<dbReference type="GO" id="GO:0031591">
    <property type="term" value="P:wybutosine biosynthetic process"/>
    <property type="evidence" value="ECO:0007669"/>
    <property type="project" value="TreeGrafter"/>
</dbReference>
<keyword evidence="9" id="KW-0949">S-adenosyl-L-methionine</keyword>
<dbReference type="SUPFAM" id="SSF53335">
    <property type="entry name" value="S-adenosyl-L-methionine-dependent methyltransferases"/>
    <property type="match status" value="1"/>
</dbReference>
<gene>
    <name evidence="15" type="ORF">DIURU_004729</name>
</gene>
<dbReference type="Pfam" id="PF04072">
    <property type="entry name" value="LCM"/>
    <property type="match status" value="1"/>
</dbReference>
<comment type="catalytic activity">
    <reaction evidence="1">
        <text>7-[(3S)-3-amino-3-carboxypropyl]wyosine(37) in tRNA(Phe) + S-adenosyl-L-methionine = 7-[(3S)-(3-amino-3-methoxycarbonyl)propyl]wyosine(37) in tRNA(Phe) + S-adenosyl-L-homocysteine</text>
        <dbReference type="Rhea" id="RHEA:36903"/>
        <dbReference type="Rhea" id="RHEA-COMP:10379"/>
        <dbReference type="Rhea" id="RHEA-COMP:11844"/>
        <dbReference type="ChEBI" id="CHEBI:57856"/>
        <dbReference type="ChEBI" id="CHEBI:59789"/>
        <dbReference type="ChEBI" id="CHEBI:73543"/>
        <dbReference type="ChEBI" id="CHEBI:74275"/>
        <dbReference type="EC" id="2.1.1.290"/>
    </reaction>
</comment>
<dbReference type="UniPathway" id="UPA00375"/>
<evidence type="ECO:0000256" key="10">
    <source>
        <dbReference type="ARBA" id="ARBA00022694"/>
    </source>
</evidence>
<keyword evidence="7" id="KW-0489">Methyltransferase</keyword>
<dbReference type="AlphaFoldDB" id="A0A642UGC3"/>
<dbReference type="InterPro" id="IPR029063">
    <property type="entry name" value="SAM-dependent_MTases_sf"/>
</dbReference>
<keyword evidence="16" id="KW-1185">Reference proteome</keyword>
<keyword evidence="8" id="KW-0808">Transferase</keyword>
<organism evidence="15 16">
    <name type="scientific">Diutina rugosa</name>
    <name type="common">Yeast</name>
    <name type="synonym">Candida rugosa</name>
    <dbReference type="NCBI Taxonomy" id="5481"/>
    <lineage>
        <taxon>Eukaryota</taxon>
        <taxon>Fungi</taxon>
        <taxon>Dikarya</taxon>
        <taxon>Ascomycota</taxon>
        <taxon>Saccharomycotina</taxon>
        <taxon>Pichiomycetes</taxon>
        <taxon>Debaryomycetaceae</taxon>
        <taxon>Diutina</taxon>
    </lineage>
</organism>
<comment type="pathway">
    <text evidence="2">tRNA modification; wybutosine-tRNA(Phe) biosynthesis.</text>
</comment>
<evidence type="ECO:0000313" key="15">
    <source>
        <dbReference type="EMBL" id="KAA8898349.1"/>
    </source>
</evidence>
<dbReference type="EC" id="2.3.1.231" evidence="4"/>
<evidence type="ECO:0000256" key="13">
    <source>
        <dbReference type="ARBA" id="ARBA00049250"/>
    </source>
</evidence>
<evidence type="ECO:0000256" key="12">
    <source>
        <dbReference type="ARBA" id="ARBA00030847"/>
    </source>
</evidence>
<dbReference type="Proteomes" id="UP000449547">
    <property type="component" value="Unassembled WGS sequence"/>
</dbReference>
<comment type="caution">
    <text evidence="15">The sequence shown here is derived from an EMBL/GenBank/DDBJ whole genome shotgun (WGS) entry which is preliminary data.</text>
</comment>
<dbReference type="Pfam" id="PF13418">
    <property type="entry name" value="Beta-prop_TYW4"/>
    <property type="match status" value="1"/>
</dbReference>
<proteinExistence type="inferred from homology"/>
<dbReference type="GO" id="GO:0008175">
    <property type="term" value="F:tRNA methyltransferase activity"/>
    <property type="evidence" value="ECO:0007669"/>
    <property type="project" value="TreeGrafter"/>
</dbReference>
<dbReference type="SUPFAM" id="SSF117281">
    <property type="entry name" value="Kelch motif"/>
    <property type="match status" value="1"/>
</dbReference>
<sequence length="619" mass="68284">MTITDEAREAQRLAQKEQQRQKQLRRKNYHDLQVQGTNNSSIVSKRSVEQLYTPHVEPQLGEWFKYFVPKAKRRSPAINRGYWIRMEAIKRTVVNVLRSYPGKRVAVVNLGCGFDPLPFQLFSLGIDVECYDIDYPDLIANKQAMIDAAEPVQQVIKDRKYHLVGCDMNHADSYEKVVKQIDADVAIFIAEVSLAYMKPDDADAVIALSATHPNPHFVILEQMMPLGPDTVFAKKMMHHFDHLRHPLQSIERYHTRDLQQQRFSRWFSSVESKDLYEVWRDYIDDETKAKVAEVEPFDEWEEFILFCHHYLVTHACNDGHLYLGERPPAPAPLALEHCHWEKSDPLELKFPAACALSSGVLVHGGLGQTRSDATLIDGKLVAPSDPQPSARMNHTVVALPGSDRALLIGGRGRPGLDYDDVWLFDNGAWRQLPALPFSLSRHAAAAISASEVLVVSTHGIQVYDINTHTANIINGDICLASAGIAVDSSGQYAYIVGGMSDRLAPTTSDAIYRVDIVSGAATVISRDPHYARIGASVACHGATLVIAGGINPLALTADVLYVDVTSLSVTATSIPGSVLIGHHLVTTNGAMAIVGGGAVCYSFGNVYNPSYTMPLSHLA</sequence>
<evidence type="ECO:0000256" key="8">
    <source>
        <dbReference type="ARBA" id="ARBA00022679"/>
    </source>
</evidence>
<dbReference type="GeneID" id="54783380"/>
<evidence type="ECO:0000256" key="11">
    <source>
        <dbReference type="ARBA" id="ARBA00029750"/>
    </source>
</evidence>
<keyword evidence="10" id="KW-0819">tRNA processing</keyword>
<dbReference type="EMBL" id="SWFT01000147">
    <property type="protein sequence ID" value="KAA8898349.1"/>
    <property type="molecule type" value="Genomic_DNA"/>
</dbReference>
<comment type="catalytic activity">
    <reaction evidence="13">
        <text>7-[(3S)-(3-amino-3-methoxycarbonyl)propyl]wyosine(37) in tRNA(Phe) + S-adenosyl-L-methionine + CO2 = wybutosine(37) in tRNA(Phe) + S-adenosyl-L-homocysteine + 2 H(+)</text>
        <dbReference type="Rhea" id="RHEA:37119"/>
        <dbReference type="Rhea" id="RHEA-COMP:11844"/>
        <dbReference type="Rhea" id="RHEA-COMP:11847"/>
        <dbReference type="ChEBI" id="CHEBI:15378"/>
        <dbReference type="ChEBI" id="CHEBI:16526"/>
        <dbReference type="ChEBI" id="CHEBI:57856"/>
        <dbReference type="ChEBI" id="CHEBI:59789"/>
        <dbReference type="ChEBI" id="CHEBI:73544"/>
        <dbReference type="ChEBI" id="CHEBI:74275"/>
        <dbReference type="EC" id="2.3.1.231"/>
    </reaction>
</comment>
<dbReference type="EC" id="2.1.1.290" evidence="5"/>
<dbReference type="PANTHER" id="PTHR46529:SF1">
    <property type="entry name" value="TRNA WYBUTOSINE-SYNTHESIZING PROTEIN 4"/>
    <property type="match status" value="1"/>
</dbReference>
<dbReference type="OMA" id="INTHTAN"/>
<feature type="region of interest" description="Disordered" evidence="14">
    <location>
        <begin position="1"/>
        <end position="30"/>
    </location>
</feature>
<dbReference type="Gene3D" id="2.120.10.80">
    <property type="entry name" value="Kelch-type beta propeller"/>
    <property type="match status" value="1"/>
</dbReference>
<feature type="compositionally biased region" description="Basic and acidic residues" evidence="14">
    <location>
        <begin position="1"/>
        <end position="20"/>
    </location>
</feature>
<reference evidence="15 16" key="1">
    <citation type="submission" date="2019-07" db="EMBL/GenBank/DDBJ databases">
        <title>Genome assembly of two rare yeast pathogens: Diutina rugosa and Trichomonascus ciferrii.</title>
        <authorList>
            <person name="Mixao V."/>
            <person name="Saus E."/>
            <person name="Hansen A."/>
            <person name="Lass-Flor C."/>
            <person name="Gabaldon T."/>
        </authorList>
    </citation>
    <scope>NUCLEOTIDE SEQUENCE [LARGE SCALE GENOMIC DNA]</scope>
    <source>
        <strain evidence="15 16">CBS 613</strain>
    </source>
</reference>